<accession>A0AAD4W8I4</accession>
<dbReference type="EMBL" id="JAJFAZ020000003">
    <property type="protein sequence ID" value="KAI5338793.1"/>
    <property type="molecule type" value="Genomic_DNA"/>
</dbReference>
<evidence type="ECO:0000313" key="2">
    <source>
        <dbReference type="Proteomes" id="UP001054821"/>
    </source>
</evidence>
<dbReference type="AlphaFoldDB" id="A0AAD4W8I4"/>
<organism evidence="1 2">
    <name type="scientific">Prunus dulcis</name>
    <name type="common">Almond</name>
    <name type="synonym">Amygdalus dulcis</name>
    <dbReference type="NCBI Taxonomy" id="3755"/>
    <lineage>
        <taxon>Eukaryota</taxon>
        <taxon>Viridiplantae</taxon>
        <taxon>Streptophyta</taxon>
        <taxon>Embryophyta</taxon>
        <taxon>Tracheophyta</taxon>
        <taxon>Spermatophyta</taxon>
        <taxon>Magnoliopsida</taxon>
        <taxon>eudicotyledons</taxon>
        <taxon>Gunneridae</taxon>
        <taxon>Pentapetalae</taxon>
        <taxon>rosids</taxon>
        <taxon>fabids</taxon>
        <taxon>Rosales</taxon>
        <taxon>Rosaceae</taxon>
        <taxon>Amygdaloideae</taxon>
        <taxon>Amygdaleae</taxon>
        <taxon>Prunus</taxon>
    </lineage>
</organism>
<proteinExistence type="predicted"/>
<dbReference type="Proteomes" id="UP001054821">
    <property type="component" value="Chromosome 3"/>
</dbReference>
<name>A0AAD4W8I4_PRUDU</name>
<sequence>MDMWLYMKRTINVVKRGKKMYKDGRSKVEAIEAKLAKIRVNLDVAVDAAWEFEEAKQAVEVVLEAAEQSRADEIKAAVKKVITQYRSSEDFTVLLDREVRARMVDLIYRFKCFNLGKKLNLNFLANFPPLPEVLMEDYESEYAPAKKSTKGTTSNVVDAVTDTAV</sequence>
<comment type="caution">
    <text evidence="1">The sequence shown here is derived from an EMBL/GenBank/DDBJ whole genome shotgun (WGS) entry which is preliminary data.</text>
</comment>
<protein>
    <submittedName>
        <fullName evidence="1">Uncharacterized protein</fullName>
    </submittedName>
</protein>
<keyword evidence="2" id="KW-1185">Reference proteome</keyword>
<gene>
    <name evidence="1" type="ORF">L3X38_018065</name>
</gene>
<reference evidence="1 2" key="1">
    <citation type="journal article" date="2022" name="G3 (Bethesda)">
        <title>Whole-genome sequence and methylome profiling of the almond [Prunus dulcis (Mill.) D.A. Webb] cultivar 'Nonpareil'.</title>
        <authorList>
            <person name="D'Amico-Willman K.M."/>
            <person name="Ouma W.Z."/>
            <person name="Meulia T."/>
            <person name="Sideli G.M."/>
            <person name="Gradziel T.M."/>
            <person name="Fresnedo-Ramirez J."/>
        </authorList>
    </citation>
    <scope>NUCLEOTIDE SEQUENCE [LARGE SCALE GENOMIC DNA]</scope>
    <source>
        <strain evidence="1">Clone GOH B32 T37-40</strain>
    </source>
</reference>
<evidence type="ECO:0000313" key="1">
    <source>
        <dbReference type="EMBL" id="KAI5338793.1"/>
    </source>
</evidence>